<evidence type="ECO:0000313" key="6">
    <source>
        <dbReference type="Proteomes" id="UP000001890"/>
    </source>
</evidence>
<dbReference type="KEGG" id="xal:XALC_2973"/>
<protein>
    <submittedName>
        <fullName evidence="5">Probable cyclohexadienyl dehydratase [includes: prephenate dehydratase arogenate dehydratase] protein</fullName>
        <ecNumber evidence="5">4.2.1.51</ecNumber>
        <ecNumber evidence="5">4.2.1.91</ecNumber>
    </submittedName>
</protein>
<dbReference type="InterPro" id="IPR001638">
    <property type="entry name" value="Solute-binding_3/MltF_N"/>
</dbReference>
<evidence type="ECO:0000256" key="2">
    <source>
        <dbReference type="ARBA" id="ARBA00022729"/>
    </source>
</evidence>
<dbReference type="STRING" id="380358.XALC_2973"/>
<evidence type="ECO:0000259" key="4">
    <source>
        <dbReference type="SMART" id="SM00062"/>
    </source>
</evidence>
<keyword evidence="2 3" id="KW-0732">Signal</keyword>
<dbReference type="PANTHER" id="PTHR35936">
    <property type="entry name" value="MEMBRANE-BOUND LYTIC MUREIN TRANSGLYCOSYLASE F"/>
    <property type="match status" value="1"/>
</dbReference>
<dbReference type="Proteomes" id="UP000001890">
    <property type="component" value="Chromosome"/>
</dbReference>
<keyword evidence="6" id="KW-1185">Reference proteome</keyword>
<dbReference type="AlphaFoldDB" id="D2UGD9"/>
<dbReference type="eggNOG" id="COG0834">
    <property type="taxonomic scope" value="Bacteria"/>
</dbReference>
<reference evidence="5 6" key="1">
    <citation type="journal article" date="2009" name="BMC Genomics">
        <title>The complete genome sequence of Xanthomonas albilineans provides new insights into the reductive genome evolution of the xylem-limited Xanthomonadaceae.</title>
        <authorList>
            <person name="Pieretti I."/>
            <person name="Royer M."/>
            <person name="Barbe V."/>
            <person name="Carrere S."/>
            <person name="Koebnik R."/>
            <person name="Cociancich S."/>
            <person name="Couloux A."/>
            <person name="Darrasse A."/>
            <person name="Gouzy J."/>
            <person name="Jacques M.A."/>
            <person name="Lauber E."/>
            <person name="Manceau C."/>
            <person name="Mangenot S."/>
            <person name="Poussier S."/>
            <person name="Segurens B."/>
            <person name="Szurek B."/>
            <person name="Verdier V."/>
            <person name="Arlat M."/>
            <person name="Rott P."/>
        </authorList>
    </citation>
    <scope>NUCLEOTIDE SEQUENCE [LARGE SCALE GENOMIC DNA]</scope>
    <source>
        <strain evidence="6">GPE PC73 / CFBP 7063</strain>
    </source>
</reference>
<gene>
    <name evidence="5" type="primary">pheC</name>
    <name evidence="5" type="ordered locus">XALc_2973</name>
</gene>
<keyword evidence="5" id="KW-0456">Lyase</keyword>
<dbReference type="OrthoDB" id="7708309at2"/>
<dbReference type="SUPFAM" id="SSF53850">
    <property type="entry name" value="Periplasmic binding protein-like II"/>
    <property type="match status" value="1"/>
</dbReference>
<dbReference type="GeneID" id="57878283"/>
<dbReference type="SMART" id="SM00062">
    <property type="entry name" value="PBPb"/>
    <property type="match status" value="1"/>
</dbReference>
<dbReference type="RefSeq" id="WP_012917443.1">
    <property type="nucleotide sequence ID" value="NC_013722.1"/>
</dbReference>
<comment type="similarity">
    <text evidence="1">Belongs to the bacterial solute-binding protein 3 family.</text>
</comment>
<dbReference type="EMBL" id="FP565176">
    <property type="protein sequence ID" value="CBA17450.1"/>
    <property type="molecule type" value="Genomic_DNA"/>
</dbReference>
<proteinExistence type="inferred from homology"/>
<evidence type="ECO:0000313" key="5">
    <source>
        <dbReference type="EMBL" id="CBA17450.1"/>
    </source>
</evidence>
<feature type="signal peptide" evidence="3">
    <location>
        <begin position="1"/>
        <end position="20"/>
    </location>
</feature>
<evidence type="ECO:0000256" key="1">
    <source>
        <dbReference type="ARBA" id="ARBA00010333"/>
    </source>
</evidence>
<dbReference type="EC" id="4.2.1.51" evidence="5"/>
<dbReference type="PATRIC" id="fig|29447.3.peg.2936"/>
<dbReference type="PANTHER" id="PTHR35936:SF19">
    <property type="entry name" value="AMINO-ACID-BINDING PROTEIN YXEM-RELATED"/>
    <property type="match status" value="1"/>
</dbReference>
<organism evidence="5 6">
    <name type="scientific">Xanthomonas albilineans (strain GPE PC73 / CFBP 7063)</name>
    <dbReference type="NCBI Taxonomy" id="380358"/>
    <lineage>
        <taxon>Bacteria</taxon>
        <taxon>Pseudomonadati</taxon>
        <taxon>Pseudomonadota</taxon>
        <taxon>Gammaproteobacteria</taxon>
        <taxon>Lysobacterales</taxon>
        <taxon>Lysobacteraceae</taxon>
        <taxon>Xanthomonas</taxon>
    </lineage>
</organism>
<accession>D2UGD9</accession>
<sequence>MTRGLAAGLLATVLALPLHAAPSHLDTIVHNGALRVCTTGDYAPYSLLRADGGYEGIDIALAQSLAASLDVPVQWVPTRWPMLLPDLLADRCDIAVGGISVSLPRQRQAGFSAVLEVDGKIPLLRCIDRDRYRTVAQIDHPEVRVIEPRGGTNEAFAHRVLPHAQLILSDDNPAIFNELREGHADVMITDASEARFQQRRTPGLCAVNPQQPLQYGEKAFLLPRDDVAWKAYVDQWLHLSKASGAYARIVADWLGETDMSPSRPAAFAPEK</sequence>
<dbReference type="GO" id="GO:0047769">
    <property type="term" value="F:arogenate dehydratase activity"/>
    <property type="evidence" value="ECO:0007669"/>
    <property type="project" value="UniProtKB-EC"/>
</dbReference>
<feature type="domain" description="Solute-binding protein family 3/N-terminal" evidence="4">
    <location>
        <begin position="33"/>
        <end position="257"/>
    </location>
</feature>
<dbReference type="Pfam" id="PF00497">
    <property type="entry name" value="SBP_bac_3"/>
    <property type="match status" value="1"/>
</dbReference>
<evidence type="ECO:0000256" key="3">
    <source>
        <dbReference type="SAM" id="SignalP"/>
    </source>
</evidence>
<name>D2UGD9_XANAP</name>
<dbReference type="EC" id="4.2.1.91" evidence="5"/>
<feature type="chain" id="PRO_5003037617" evidence="3">
    <location>
        <begin position="21"/>
        <end position="271"/>
    </location>
</feature>
<dbReference type="Gene3D" id="3.40.190.10">
    <property type="entry name" value="Periplasmic binding protein-like II"/>
    <property type="match status" value="2"/>
</dbReference>
<dbReference type="GO" id="GO:0004664">
    <property type="term" value="F:prephenate dehydratase activity"/>
    <property type="evidence" value="ECO:0007669"/>
    <property type="project" value="UniProtKB-EC"/>
</dbReference>